<dbReference type="Pfam" id="PF00561">
    <property type="entry name" value="Abhydrolase_1"/>
    <property type="match status" value="1"/>
</dbReference>
<dbReference type="InterPro" id="IPR029058">
    <property type="entry name" value="AB_hydrolase_fold"/>
</dbReference>
<protein>
    <submittedName>
        <fullName evidence="2">Alpha/beta fold hydrolase</fullName>
    </submittedName>
</protein>
<name>A0A7Y0FK81_9FLAO</name>
<feature type="domain" description="AB hydrolase-1" evidence="1">
    <location>
        <begin position="341"/>
        <end position="452"/>
    </location>
</feature>
<dbReference type="AlphaFoldDB" id="A0A7Y0FK81"/>
<dbReference type="InterPro" id="IPR008969">
    <property type="entry name" value="CarboxyPept-like_regulatory"/>
</dbReference>
<dbReference type="Gene3D" id="3.40.50.1820">
    <property type="entry name" value="alpha/beta hydrolase"/>
    <property type="match status" value="1"/>
</dbReference>
<comment type="caution">
    <text evidence="2">The sequence shown here is derived from an EMBL/GenBank/DDBJ whole genome shotgun (WGS) entry which is preliminary data.</text>
</comment>
<dbReference type="Pfam" id="PF13715">
    <property type="entry name" value="CarbopepD_reg_2"/>
    <property type="match status" value="1"/>
</dbReference>
<organism evidence="2 3">
    <name type="scientific">Chryseobacterium cheonjiense</name>
    <dbReference type="NCBI Taxonomy" id="2728845"/>
    <lineage>
        <taxon>Bacteria</taxon>
        <taxon>Pseudomonadati</taxon>
        <taxon>Bacteroidota</taxon>
        <taxon>Flavobacteriia</taxon>
        <taxon>Flavobacteriales</taxon>
        <taxon>Weeksellaceae</taxon>
        <taxon>Chryseobacterium group</taxon>
        <taxon>Chryseobacterium</taxon>
    </lineage>
</organism>
<dbReference type="SUPFAM" id="SSF53474">
    <property type="entry name" value="alpha/beta-Hydrolases"/>
    <property type="match status" value="1"/>
</dbReference>
<dbReference type="GO" id="GO:0017171">
    <property type="term" value="F:serine hydrolase activity"/>
    <property type="evidence" value="ECO:0007669"/>
    <property type="project" value="TreeGrafter"/>
</dbReference>
<dbReference type="PANTHER" id="PTHR46331:SF2">
    <property type="entry name" value="VALACYCLOVIR HYDROLASE"/>
    <property type="match status" value="1"/>
</dbReference>
<gene>
    <name evidence="2" type="ORF">HHL20_16220</name>
</gene>
<evidence type="ECO:0000313" key="3">
    <source>
        <dbReference type="Proteomes" id="UP000552615"/>
    </source>
</evidence>
<sequence length="546" mass="62426">MKKRSFFLICLLLHIVLYAQITIQGKVKNMENEILPYCNIGIKDTNIGSFTNKSGDYKMIIPKEFQNKSIVFKAEGYAENTKPISELLQNADVYLDFKIRNIQEVVLEGEKLKEKTIGQKSRPILTFSKMFDKNTLTVEQGNIFDIYKKTKLKSFSFHIMPSSRFESITLKLNIYDVKNGLPNQSLLNENIIFKTSTTGWQNIELSNYKLVFNNLDKIAITLQLLEYEPLKDSDFVFGISAKKSLSKNLLFRHQSQSQWDISDGTFLSNINVGYNNKGIDTVEKSDNNNDSKLTDEEKNLVTFYEAREDAKKTIYGKNPEGKFIKLTDANIYYEEYGTGEPLILLEGNNGIISDFYHQISFFSKYFHVITIDTRNQGKSQDFSNVDYGYEKLADDLSDIVDQLKLQKINILGWSDGGITGLLFSIKNPKIINKLVVIGANTNPKGVDDKFINSIKKRYENSDDLLEKRRLNLMINHPDIQSNDLKKIENPVLVIAGSNDLVKIEDTNLIHKNIPNSVLLVVPDTTHNAPLEKPDFVNQQILNFIKK</sequence>
<dbReference type="PANTHER" id="PTHR46331">
    <property type="entry name" value="VALACYCLOVIR HYDROLASE"/>
    <property type="match status" value="1"/>
</dbReference>
<dbReference type="EMBL" id="JABBGF010000003">
    <property type="protein sequence ID" value="NML58887.1"/>
    <property type="molecule type" value="Genomic_DNA"/>
</dbReference>
<keyword evidence="2" id="KW-0378">Hydrolase</keyword>
<dbReference type="SUPFAM" id="SSF49464">
    <property type="entry name" value="Carboxypeptidase regulatory domain-like"/>
    <property type="match status" value="1"/>
</dbReference>
<reference evidence="2 3" key="1">
    <citation type="submission" date="2020-04" db="EMBL/GenBank/DDBJ databases">
        <title>Chryseobacterium sp. RJ-7-14 sp. nov., isolated from Jeju soil.</title>
        <authorList>
            <person name="Dahal R.H."/>
            <person name="Chaudhary D.K."/>
        </authorList>
    </citation>
    <scope>NUCLEOTIDE SEQUENCE [LARGE SCALE GENOMIC DNA]</scope>
    <source>
        <strain evidence="2 3">RJ-7-14</strain>
    </source>
</reference>
<accession>A0A7Y0FK81</accession>
<dbReference type="Proteomes" id="UP000552615">
    <property type="component" value="Unassembled WGS sequence"/>
</dbReference>
<proteinExistence type="predicted"/>
<evidence type="ECO:0000313" key="2">
    <source>
        <dbReference type="EMBL" id="NML58887.1"/>
    </source>
</evidence>
<keyword evidence="3" id="KW-1185">Reference proteome</keyword>
<dbReference type="InterPro" id="IPR000073">
    <property type="entry name" value="AB_hydrolase_1"/>
</dbReference>
<evidence type="ECO:0000259" key="1">
    <source>
        <dbReference type="Pfam" id="PF00561"/>
    </source>
</evidence>
<dbReference type="RefSeq" id="WP_169232218.1">
    <property type="nucleotide sequence ID" value="NZ_JABBGF010000003.1"/>
</dbReference>